<dbReference type="GO" id="GO:0005840">
    <property type="term" value="C:ribosome"/>
    <property type="evidence" value="ECO:0007669"/>
    <property type="project" value="UniProtKB-KW"/>
</dbReference>
<dbReference type="InterPro" id="IPR012340">
    <property type="entry name" value="NA-bd_OB-fold"/>
</dbReference>
<dbReference type="GO" id="GO:0003735">
    <property type="term" value="F:structural constituent of ribosome"/>
    <property type="evidence" value="ECO:0007669"/>
    <property type="project" value="TreeGrafter"/>
</dbReference>
<dbReference type="PROSITE" id="PS50126">
    <property type="entry name" value="S1"/>
    <property type="match status" value="2"/>
</dbReference>
<dbReference type="GO" id="GO:0006412">
    <property type="term" value="P:translation"/>
    <property type="evidence" value="ECO:0007669"/>
    <property type="project" value="TreeGrafter"/>
</dbReference>
<evidence type="ECO:0000256" key="1">
    <source>
        <dbReference type="ARBA" id="ARBA00006767"/>
    </source>
</evidence>
<gene>
    <name evidence="5" type="ORF">IAC39_06490</name>
</gene>
<comment type="similarity">
    <text evidence="1">Belongs to the bacterial ribosomal protein bS1 family.</text>
</comment>
<dbReference type="GO" id="GO:1990904">
    <property type="term" value="C:ribonucleoprotein complex"/>
    <property type="evidence" value="ECO:0007669"/>
    <property type="project" value="UniProtKB-KW"/>
</dbReference>
<dbReference type="AlphaFoldDB" id="A0A9D1GTT8"/>
<dbReference type="InterPro" id="IPR003029">
    <property type="entry name" value="S1_domain"/>
</dbReference>
<keyword evidence="3" id="KW-0687">Ribonucleoprotein</keyword>
<reference evidence="5" key="1">
    <citation type="submission" date="2020-10" db="EMBL/GenBank/DDBJ databases">
        <authorList>
            <person name="Gilroy R."/>
        </authorList>
    </citation>
    <scope>NUCLEOTIDE SEQUENCE</scope>
    <source>
        <strain evidence="5">CHK33-4379</strain>
    </source>
</reference>
<reference evidence="5" key="2">
    <citation type="journal article" date="2021" name="PeerJ">
        <title>Extensive microbial diversity within the chicken gut microbiome revealed by metagenomics and culture.</title>
        <authorList>
            <person name="Gilroy R."/>
            <person name="Ravi A."/>
            <person name="Getino M."/>
            <person name="Pursley I."/>
            <person name="Horton D.L."/>
            <person name="Alikhan N.F."/>
            <person name="Baker D."/>
            <person name="Gharbi K."/>
            <person name="Hall N."/>
            <person name="Watson M."/>
            <person name="Adriaenssens E.M."/>
            <person name="Foster-Nyarko E."/>
            <person name="Jarju S."/>
            <person name="Secka A."/>
            <person name="Antonio M."/>
            <person name="Oren A."/>
            <person name="Chaudhuri R.R."/>
            <person name="La Ragione R."/>
            <person name="Hildebrand F."/>
            <person name="Pallen M.J."/>
        </authorList>
    </citation>
    <scope>NUCLEOTIDE SEQUENCE</scope>
    <source>
        <strain evidence="5">CHK33-4379</strain>
    </source>
</reference>
<dbReference type="InterPro" id="IPR050437">
    <property type="entry name" value="Ribos_protein_bS1-like"/>
</dbReference>
<accession>A0A9D1GTT8</accession>
<evidence type="ECO:0000313" key="5">
    <source>
        <dbReference type="EMBL" id="HIT59341.1"/>
    </source>
</evidence>
<dbReference type="PANTHER" id="PTHR10724:SF7">
    <property type="entry name" value="SMALL RIBOSOMAL SUBUNIT PROTEIN BS1C"/>
    <property type="match status" value="1"/>
</dbReference>
<feature type="domain" description="S1 motif" evidence="4">
    <location>
        <begin position="208"/>
        <end position="278"/>
    </location>
</feature>
<dbReference type="GO" id="GO:0003729">
    <property type="term" value="F:mRNA binding"/>
    <property type="evidence" value="ECO:0007669"/>
    <property type="project" value="TreeGrafter"/>
</dbReference>
<organism evidence="5 6">
    <name type="scientific">Candidatus Faeciplasma pullistercoris</name>
    <dbReference type="NCBI Taxonomy" id="2840800"/>
    <lineage>
        <taxon>Bacteria</taxon>
        <taxon>Bacillati</taxon>
        <taxon>Bacillota</taxon>
        <taxon>Clostridia</taxon>
        <taxon>Eubacteriales</taxon>
        <taxon>Oscillospiraceae</taxon>
        <taxon>Oscillospiraceae incertae sedis</taxon>
        <taxon>Candidatus Faeciplasma</taxon>
    </lineage>
</organism>
<dbReference type="Proteomes" id="UP000824136">
    <property type="component" value="Unassembled WGS sequence"/>
</dbReference>
<dbReference type="Pfam" id="PF00575">
    <property type="entry name" value="S1"/>
    <property type="match status" value="1"/>
</dbReference>
<sequence>MNRFLPEGSTINTQENQKYISDLRSLSYAMENGIILEAKADMCTSGHDLVINLPSAKGIIPREEACIGIKEGKTKDIAIISRVGKSVCFTVKEIKEDEGETVALLSRRDAQQICVQEYLSKLQRGEVIDAKVSHIEQFGCFVDIGCGIPSMISIDEISVSRISSPSDRFSVDDRIKVIYKGYDGEKFYVGHKELLGTWQENADMFTSGETVRGIVRSIESYGIFIELTPNLAGLAEPNEKVVQGQSVSVYIKSIIPEKMKVKLIIVDSGDTGYKIKNKYFITDGVIKSWKYSPECCKRVIETNF</sequence>
<proteinExistence type="inferred from homology"/>
<evidence type="ECO:0000256" key="3">
    <source>
        <dbReference type="ARBA" id="ARBA00023274"/>
    </source>
</evidence>
<evidence type="ECO:0000259" key="4">
    <source>
        <dbReference type="PROSITE" id="PS50126"/>
    </source>
</evidence>
<protein>
    <submittedName>
        <fullName evidence="5">30S ribosomal protein S1</fullName>
    </submittedName>
</protein>
<dbReference type="Gene3D" id="2.40.50.140">
    <property type="entry name" value="Nucleic acid-binding proteins"/>
    <property type="match status" value="2"/>
</dbReference>
<feature type="domain" description="S1 motif" evidence="4">
    <location>
        <begin position="125"/>
        <end position="192"/>
    </location>
</feature>
<comment type="caution">
    <text evidence="5">The sequence shown here is derived from an EMBL/GenBank/DDBJ whole genome shotgun (WGS) entry which is preliminary data.</text>
</comment>
<dbReference type="SMART" id="SM00316">
    <property type="entry name" value="S1"/>
    <property type="match status" value="3"/>
</dbReference>
<evidence type="ECO:0000256" key="2">
    <source>
        <dbReference type="ARBA" id="ARBA00022980"/>
    </source>
</evidence>
<dbReference type="SUPFAM" id="SSF50249">
    <property type="entry name" value="Nucleic acid-binding proteins"/>
    <property type="match status" value="2"/>
</dbReference>
<dbReference type="EMBL" id="DVLL01000021">
    <property type="protein sequence ID" value="HIT59341.1"/>
    <property type="molecule type" value="Genomic_DNA"/>
</dbReference>
<name>A0A9D1GTT8_9FIRM</name>
<evidence type="ECO:0000313" key="6">
    <source>
        <dbReference type="Proteomes" id="UP000824136"/>
    </source>
</evidence>
<keyword evidence="2 5" id="KW-0689">Ribosomal protein</keyword>
<dbReference type="PANTHER" id="PTHR10724">
    <property type="entry name" value="30S RIBOSOMAL PROTEIN S1"/>
    <property type="match status" value="1"/>
</dbReference>